<dbReference type="Proteomes" id="UP000799437">
    <property type="component" value="Unassembled WGS sequence"/>
</dbReference>
<dbReference type="EMBL" id="ML996584">
    <property type="protein sequence ID" value="KAF2753479.1"/>
    <property type="molecule type" value="Genomic_DNA"/>
</dbReference>
<accession>A0A6A6VUA5</accession>
<name>A0A6A6VUA5_9PEZI</name>
<evidence type="ECO:0000313" key="2">
    <source>
        <dbReference type="Proteomes" id="UP000799437"/>
    </source>
</evidence>
<gene>
    <name evidence="1" type="ORF">EJ05DRAFT_219117</name>
</gene>
<dbReference type="RefSeq" id="XP_033595930.1">
    <property type="nucleotide sequence ID" value="XM_033739875.1"/>
</dbReference>
<evidence type="ECO:0000313" key="1">
    <source>
        <dbReference type="EMBL" id="KAF2753479.1"/>
    </source>
</evidence>
<protein>
    <submittedName>
        <fullName evidence="1">Uncharacterized protein</fullName>
    </submittedName>
</protein>
<dbReference type="GeneID" id="54480929"/>
<sequence>MPPSMPPLTRGRHDKSQPTNNVTRFDFASCLQVLHLQIQLPLLQAAMNSPPMIQPIAPLPFSPQNVQCPIYERPSCQQLDCINGNVPHSCPDCAGHSGRHGHNCITCGGTGIILVPCSSCSGRG</sequence>
<organism evidence="1 2">
    <name type="scientific">Pseudovirgaria hyperparasitica</name>
    <dbReference type="NCBI Taxonomy" id="470096"/>
    <lineage>
        <taxon>Eukaryota</taxon>
        <taxon>Fungi</taxon>
        <taxon>Dikarya</taxon>
        <taxon>Ascomycota</taxon>
        <taxon>Pezizomycotina</taxon>
        <taxon>Dothideomycetes</taxon>
        <taxon>Dothideomycetes incertae sedis</taxon>
        <taxon>Acrospermales</taxon>
        <taxon>Acrospermaceae</taxon>
        <taxon>Pseudovirgaria</taxon>
    </lineage>
</organism>
<dbReference type="AlphaFoldDB" id="A0A6A6VUA5"/>
<keyword evidence="2" id="KW-1185">Reference proteome</keyword>
<reference evidence="1" key="1">
    <citation type="journal article" date="2020" name="Stud. Mycol.">
        <title>101 Dothideomycetes genomes: a test case for predicting lifestyles and emergence of pathogens.</title>
        <authorList>
            <person name="Haridas S."/>
            <person name="Albert R."/>
            <person name="Binder M."/>
            <person name="Bloem J."/>
            <person name="Labutti K."/>
            <person name="Salamov A."/>
            <person name="Andreopoulos B."/>
            <person name="Baker S."/>
            <person name="Barry K."/>
            <person name="Bills G."/>
            <person name="Bluhm B."/>
            <person name="Cannon C."/>
            <person name="Castanera R."/>
            <person name="Culley D."/>
            <person name="Daum C."/>
            <person name="Ezra D."/>
            <person name="Gonzalez J."/>
            <person name="Henrissat B."/>
            <person name="Kuo A."/>
            <person name="Liang C."/>
            <person name="Lipzen A."/>
            <person name="Lutzoni F."/>
            <person name="Magnuson J."/>
            <person name="Mondo S."/>
            <person name="Nolan M."/>
            <person name="Ohm R."/>
            <person name="Pangilinan J."/>
            <person name="Park H.-J."/>
            <person name="Ramirez L."/>
            <person name="Alfaro M."/>
            <person name="Sun H."/>
            <person name="Tritt A."/>
            <person name="Yoshinaga Y."/>
            <person name="Zwiers L.-H."/>
            <person name="Turgeon B."/>
            <person name="Goodwin S."/>
            <person name="Spatafora J."/>
            <person name="Crous P."/>
            <person name="Grigoriev I."/>
        </authorList>
    </citation>
    <scope>NUCLEOTIDE SEQUENCE</scope>
    <source>
        <strain evidence="1">CBS 121739</strain>
    </source>
</reference>
<proteinExistence type="predicted"/>